<evidence type="ECO:0000256" key="3">
    <source>
        <dbReference type="ARBA" id="ARBA00022692"/>
    </source>
</evidence>
<keyword evidence="3" id="KW-0812">Transmembrane</keyword>
<evidence type="ECO:0000313" key="10">
    <source>
        <dbReference type="EMBL" id="KAL5111181.1"/>
    </source>
</evidence>
<accession>A0ABR4QN18</accession>
<dbReference type="InterPro" id="IPR011989">
    <property type="entry name" value="ARM-like"/>
</dbReference>
<keyword evidence="4 9" id="KW-0732">Signal</keyword>
<dbReference type="Proteomes" id="UP001651158">
    <property type="component" value="Unassembled WGS sequence"/>
</dbReference>
<dbReference type="SUPFAM" id="SSF48371">
    <property type="entry name" value="ARM repeat"/>
    <property type="match status" value="1"/>
</dbReference>
<evidence type="ECO:0000256" key="1">
    <source>
        <dbReference type="ARBA" id="ARBA00004389"/>
    </source>
</evidence>
<dbReference type="Gene3D" id="3.40.630.10">
    <property type="entry name" value="Zn peptidases"/>
    <property type="match status" value="1"/>
</dbReference>
<evidence type="ECO:0000256" key="6">
    <source>
        <dbReference type="ARBA" id="ARBA00022989"/>
    </source>
</evidence>
<dbReference type="InterPro" id="IPR016024">
    <property type="entry name" value="ARM-type_fold"/>
</dbReference>
<protein>
    <submittedName>
        <fullName evidence="10">Nicalin-1</fullName>
    </submittedName>
</protein>
<reference evidence="10 11" key="1">
    <citation type="journal article" date="2022" name="Front. Cell. Infect. Microbiol.">
        <title>The Genomes of Two Strains of Taenia crassiceps the Animal Model for the Study of Human Cysticercosis.</title>
        <authorList>
            <person name="Bobes R.J."/>
            <person name="Estrada K."/>
            <person name="Rios-Valencia D.G."/>
            <person name="Calderon-Gallegos A."/>
            <person name="de la Torre P."/>
            <person name="Carrero J.C."/>
            <person name="Sanchez-Flores A."/>
            <person name="Laclette J.P."/>
        </authorList>
    </citation>
    <scope>NUCLEOTIDE SEQUENCE [LARGE SCALE GENOMIC DNA]</scope>
    <source>
        <strain evidence="10">WFUcys</strain>
    </source>
</reference>
<dbReference type="EMBL" id="JAKROA010000001">
    <property type="protein sequence ID" value="KAL5111181.1"/>
    <property type="molecule type" value="Genomic_DNA"/>
</dbReference>
<comment type="similarity">
    <text evidence="2">Belongs to the nicastrin family.</text>
</comment>
<organism evidence="10 11">
    <name type="scientific">Taenia crassiceps</name>
    <dbReference type="NCBI Taxonomy" id="6207"/>
    <lineage>
        <taxon>Eukaryota</taxon>
        <taxon>Metazoa</taxon>
        <taxon>Spiralia</taxon>
        <taxon>Lophotrochozoa</taxon>
        <taxon>Platyhelminthes</taxon>
        <taxon>Cestoda</taxon>
        <taxon>Eucestoda</taxon>
        <taxon>Cyclophyllidea</taxon>
        <taxon>Taeniidae</taxon>
        <taxon>Taenia</taxon>
    </lineage>
</organism>
<dbReference type="InterPro" id="IPR016574">
    <property type="entry name" value="Nicalin"/>
</dbReference>
<keyword evidence="5" id="KW-0256">Endoplasmic reticulum</keyword>
<sequence>MFLLLSLAVFLSPVGSVRAAQEFTGSRFSALSCDIQTVSSRPLEQHWIRFESDLLKEGFQVPVYFTIESDGLESMYAELQALSHGTDMSNGLLDSIFSTGYRAYVDTPNAHPMENVDLLNIEGRLIGSQYDVKKPTVILAAHYDAGGAIPSLAYGANSNAAGIVVLLEAARMLSQLVDSRNVPKHNIMFLLTGGGKFNYLGSKRWLEMMSEDTAGIALFDSIEQVINLEGLGVNEENCLYFHVSRLPKEGTFGQRFLSALELSSKLHPLSNSTALPTVEVVHKKINLNQYDLAWEHERFALYRLHTVTLSTWPSSTSCQLRNSVLDGGPLWSPNSASHGYWGPVLPRIVARNARVLTEALVRLTFETNAAAPTSEEFPLVDPSWSTETSAGALLDLLTLSPRSTQLLSMPSNRLGRKASKGNGLIHSLEQYLRSFLPEVRITRHHFSKRQPAVAEGNSKTSIKSAQHESGSVAASMPTLSAAGRDPEIVFYTAVSPQRIIVYRLKSSVFDLVVACCIGAYLYGLHVIFEHLEVVLRFLSVFLNTTEKKLKVQKYAAIQHLMNPIIGSNHSYSTLAHYLTVVFFTMNRVPHDLKGLLRFCLDAGLDPTSDTEPMDPERALWLRQALESITVDLATEMRKRIAVIIQNISSPNPKSSVEETTSALDDLIDFTEDVNLADTFLKIGGIALLKALLGLPFGDFRAQSGMLLSNIVQNHEEAQKLLIEDTDPENMSGLLSGISSLVRGNELSQKRFIQCKGFDRLFELLEKISRSSEQEKYNRFNEKAFFFICCLCQELSDEQLVNLKDFNLSDRIVQLILLFRLPSEFLVKALVLLLNGRVSTLMNPPPHSVPDPPYLVKVPISEDSRERLLDWLKSPKAQDETIISSDVRRDLIKALL</sequence>
<feature type="signal peptide" evidence="9">
    <location>
        <begin position="1"/>
        <end position="19"/>
    </location>
</feature>
<dbReference type="Gene3D" id="1.25.10.10">
    <property type="entry name" value="Leucine-rich Repeat Variant"/>
    <property type="match status" value="1"/>
</dbReference>
<evidence type="ECO:0000256" key="9">
    <source>
        <dbReference type="SAM" id="SignalP"/>
    </source>
</evidence>
<evidence type="ECO:0000313" key="11">
    <source>
        <dbReference type="Proteomes" id="UP001651158"/>
    </source>
</evidence>
<evidence type="ECO:0000256" key="8">
    <source>
        <dbReference type="ARBA" id="ARBA00023180"/>
    </source>
</evidence>
<name>A0ABR4QN18_9CEST</name>
<comment type="subcellular location">
    <subcellularLocation>
        <location evidence="1">Endoplasmic reticulum membrane</location>
        <topology evidence="1">Single-pass membrane protein</topology>
    </subcellularLocation>
</comment>
<proteinExistence type="inferred from homology"/>
<comment type="caution">
    <text evidence="10">The sequence shown here is derived from an EMBL/GenBank/DDBJ whole genome shotgun (WGS) entry which is preliminary data.</text>
</comment>
<evidence type="ECO:0000256" key="4">
    <source>
        <dbReference type="ARBA" id="ARBA00022729"/>
    </source>
</evidence>
<evidence type="ECO:0000256" key="5">
    <source>
        <dbReference type="ARBA" id="ARBA00022824"/>
    </source>
</evidence>
<dbReference type="PANTHER" id="PTHR31826">
    <property type="entry name" value="NICALIN"/>
    <property type="match status" value="1"/>
</dbReference>
<keyword evidence="11" id="KW-1185">Reference proteome</keyword>
<dbReference type="SUPFAM" id="SSF53187">
    <property type="entry name" value="Zn-dependent exopeptidases"/>
    <property type="match status" value="1"/>
</dbReference>
<keyword evidence="7" id="KW-0472">Membrane</keyword>
<feature type="chain" id="PRO_5045048591" evidence="9">
    <location>
        <begin position="20"/>
        <end position="895"/>
    </location>
</feature>
<evidence type="ECO:0000256" key="7">
    <source>
        <dbReference type="ARBA" id="ARBA00023136"/>
    </source>
</evidence>
<gene>
    <name evidence="10" type="ORF">TcWFU_000491</name>
</gene>
<evidence type="ECO:0000256" key="2">
    <source>
        <dbReference type="ARBA" id="ARBA00007717"/>
    </source>
</evidence>
<dbReference type="Pfam" id="PF05450">
    <property type="entry name" value="Nicastrin"/>
    <property type="match status" value="1"/>
</dbReference>
<keyword evidence="8" id="KW-0325">Glycoprotein</keyword>
<keyword evidence="6" id="KW-1133">Transmembrane helix</keyword>